<evidence type="ECO:0000259" key="1">
    <source>
        <dbReference type="PROSITE" id="PS51819"/>
    </source>
</evidence>
<comment type="caution">
    <text evidence="2">The sequence shown here is derived from an EMBL/GenBank/DDBJ whole genome shotgun (WGS) entry which is preliminary data.</text>
</comment>
<feature type="domain" description="VOC" evidence="1">
    <location>
        <begin position="140"/>
        <end position="257"/>
    </location>
</feature>
<dbReference type="RefSeq" id="WP_345699293.1">
    <property type="nucleotide sequence ID" value="NZ_BAABIS010000001.1"/>
</dbReference>
<gene>
    <name evidence="2" type="ORF">GCM10023235_52090</name>
</gene>
<dbReference type="PROSITE" id="PS51819">
    <property type="entry name" value="VOC"/>
    <property type="match status" value="2"/>
</dbReference>
<dbReference type="EMBL" id="BAABIS010000001">
    <property type="protein sequence ID" value="GAA4867140.1"/>
    <property type="molecule type" value="Genomic_DNA"/>
</dbReference>
<accession>A0ABP9E9N1</accession>
<dbReference type="PANTHER" id="PTHR33993">
    <property type="entry name" value="GLYOXALASE-RELATED"/>
    <property type="match status" value="1"/>
</dbReference>
<reference evidence="3" key="1">
    <citation type="journal article" date="2019" name="Int. J. Syst. Evol. Microbiol.">
        <title>The Global Catalogue of Microorganisms (GCM) 10K type strain sequencing project: providing services to taxonomists for standard genome sequencing and annotation.</title>
        <authorList>
            <consortium name="The Broad Institute Genomics Platform"/>
            <consortium name="The Broad Institute Genome Sequencing Center for Infectious Disease"/>
            <person name="Wu L."/>
            <person name="Ma J."/>
        </authorList>
    </citation>
    <scope>NUCLEOTIDE SEQUENCE [LARGE SCALE GENOMIC DNA]</scope>
    <source>
        <strain evidence="3">JCM 13006</strain>
    </source>
</reference>
<dbReference type="InterPro" id="IPR004360">
    <property type="entry name" value="Glyas_Fos-R_dOase_dom"/>
</dbReference>
<dbReference type="Gene3D" id="3.10.180.10">
    <property type="entry name" value="2,3-Dihydroxybiphenyl 1,2-Dioxygenase, domain 1"/>
    <property type="match status" value="2"/>
</dbReference>
<sequence>MTAVKVRLAQGMPCWVSLTTGDLEGAKAFYGALLGWEFTPGPTTLGAYVRAVSNGLKVAGIGVAPEGTSHPVEWTTYFAVDDADEVSQRIRECGGTVAVGPLQAERAGRLALAADLSGAVFGLWQGEEHLGWEVVGEPGAPAWHELVTADEAAAALFYRAVLGRAVVESEREAVARGEDDARLLVGGRPVAGIRHSSDPRQGPARWQVHFAVADADLTAHRAGALGGRALVGPYDTPDGRVARLADPQGGRFSVVQLP</sequence>
<feature type="domain" description="VOC" evidence="1">
    <location>
        <begin position="12"/>
        <end position="126"/>
    </location>
</feature>
<dbReference type="Proteomes" id="UP001501752">
    <property type="component" value="Unassembled WGS sequence"/>
</dbReference>
<dbReference type="Pfam" id="PF18029">
    <property type="entry name" value="Glyoxalase_6"/>
    <property type="match status" value="1"/>
</dbReference>
<protein>
    <submittedName>
        <fullName evidence="2">VOC family protein</fullName>
    </submittedName>
</protein>
<keyword evidence="3" id="KW-1185">Reference proteome</keyword>
<dbReference type="CDD" id="cd07247">
    <property type="entry name" value="SgaA_N_like"/>
    <property type="match status" value="2"/>
</dbReference>
<evidence type="ECO:0000313" key="2">
    <source>
        <dbReference type="EMBL" id="GAA4867140.1"/>
    </source>
</evidence>
<dbReference type="SUPFAM" id="SSF54593">
    <property type="entry name" value="Glyoxalase/Bleomycin resistance protein/Dihydroxybiphenyl dioxygenase"/>
    <property type="match status" value="2"/>
</dbReference>
<dbReference type="InterPro" id="IPR041581">
    <property type="entry name" value="Glyoxalase_6"/>
</dbReference>
<dbReference type="InterPro" id="IPR037523">
    <property type="entry name" value="VOC_core"/>
</dbReference>
<name>A0ABP9E9N1_9ACTN</name>
<dbReference type="InterPro" id="IPR029068">
    <property type="entry name" value="Glyas_Bleomycin-R_OHBP_Dase"/>
</dbReference>
<proteinExistence type="predicted"/>
<evidence type="ECO:0000313" key="3">
    <source>
        <dbReference type="Proteomes" id="UP001501752"/>
    </source>
</evidence>
<dbReference type="PANTHER" id="PTHR33993:SF10">
    <property type="entry name" value="CONSERVED PROTEIN"/>
    <property type="match status" value="1"/>
</dbReference>
<dbReference type="Pfam" id="PF00903">
    <property type="entry name" value="Glyoxalase"/>
    <property type="match status" value="1"/>
</dbReference>
<organism evidence="2 3">
    <name type="scientific">Kitasatospora terrestris</name>
    <dbReference type="NCBI Taxonomy" id="258051"/>
    <lineage>
        <taxon>Bacteria</taxon>
        <taxon>Bacillati</taxon>
        <taxon>Actinomycetota</taxon>
        <taxon>Actinomycetes</taxon>
        <taxon>Kitasatosporales</taxon>
        <taxon>Streptomycetaceae</taxon>
        <taxon>Kitasatospora</taxon>
    </lineage>
</organism>
<dbReference type="InterPro" id="IPR052164">
    <property type="entry name" value="Anthracycline_SecMetBiosynth"/>
</dbReference>